<evidence type="ECO:0000313" key="4">
    <source>
        <dbReference type="Proteomes" id="UP000606274"/>
    </source>
</evidence>
<proteinExistence type="predicted"/>
<evidence type="ECO:0000256" key="1">
    <source>
        <dbReference type="SAM" id="MobiDB-lite"/>
    </source>
</evidence>
<keyword evidence="2" id="KW-1133">Transmembrane helix</keyword>
<feature type="transmembrane region" description="Helical" evidence="2">
    <location>
        <begin position="58"/>
        <end position="77"/>
    </location>
</feature>
<dbReference type="AlphaFoldDB" id="A0A8T0AQW6"/>
<evidence type="ECO:0000313" key="3">
    <source>
        <dbReference type="EMBL" id="KAF7694463.1"/>
    </source>
</evidence>
<feature type="region of interest" description="Disordered" evidence="1">
    <location>
        <begin position="1"/>
        <end position="28"/>
    </location>
</feature>
<name>A0A8T0AQW6_SILME</name>
<sequence length="97" mass="10433">MLRTTVATSTNSGRKSTGSTKQPGRNVTMSISNLTVEDGGVCERQGKKQSSSQESFPFIPITVGTAIILQIVALVYCTTQKKMLVGFSTAQLMEMEV</sequence>
<gene>
    <name evidence="3" type="ORF">HF521_008216</name>
</gene>
<keyword evidence="2" id="KW-0812">Transmembrane</keyword>
<dbReference type="EMBL" id="JABFDY010000018">
    <property type="protein sequence ID" value="KAF7694463.1"/>
    <property type="molecule type" value="Genomic_DNA"/>
</dbReference>
<protein>
    <submittedName>
        <fullName evidence="3">Uncharacterized protein</fullName>
    </submittedName>
</protein>
<organism evidence="3 4">
    <name type="scientific">Silurus meridionalis</name>
    <name type="common">Southern catfish</name>
    <name type="synonym">Silurus soldatovi meridionalis</name>
    <dbReference type="NCBI Taxonomy" id="175797"/>
    <lineage>
        <taxon>Eukaryota</taxon>
        <taxon>Metazoa</taxon>
        <taxon>Chordata</taxon>
        <taxon>Craniata</taxon>
        <taxon>Vertebrata</taxon>
        <taxon>Euteleostomi</taxon>
        <taxon>Actinopterygii</taxon>
        <taxon>Neopterygii</taxon>
        <taxon>Teleostei</taxon>
        <taxon>Ostariophysi</taxon>
        <taxon>Siluriformes</taxon>
        <taxon>Siluridae</taxon>
        <taxon>Silurus</taxon>
    </lineage>
</organism>
<comment type="caution">
    <text evidence="3">The sequence shown here is derived from an EMBL/GenBank/DDBJ whole genome shotgun (WGS) entry which is preliminary data.</text>
</comment>
<keyword evidence="2" id="KW-0472">Membrane</keyword>
<dbReference type="Proteomes" id="UP000606274">
    <property type="component" value="Unassembled WGS sequence"/>
</dbReference>
<accession>A0A8T0AQW6</accession>
<reference evidence="3" key="1">
    <citation type="submission" date="2020-08" db="EMBL/GenBank/DDBJ databases">
        <title>Chromosome-level assembly of Southern catfish (Silurus meridionalis) provides insights into visual adaptation to the nocturnal and benthic lifestyles.</title>
        <authorList>
            <person name="Zhang Y."/>
            <person name="Wang D."/>
            <person name="Peng Z."/>
        </authorList>
    </citation>
    <scope>NUCLEOTIDE SEQUENCE</scope>
    <source>
        <strain evidence="3">SWU-2019-XX</strain>
        <tissue evidence="3">Muscle</tissue>
    </source>
</reference>
<keyword evidence="4" id="KW-1185">Reference proteome</keyword>
<evidence type="ECO:0000256" key="2">
    <source>
        <dbReference type="SAM" id="Phobius"/>
    </source>
</evidence>